<feature type="transmembrane region" description="Helical" evidence="1">
    <location>
        <begin position="107"/>
        <end position="128"/>
    </location>
</feature>
<evidence type="ECO:0000256" key="1">
    <source>
        <dbReference type="SAM" id="Phobius"/>
    </source>
</evidence>
<dbReference type="EMBL" id="PPQW01000068">
    <property type="protein sequence ID" value="PNZ66287.1"/>
    <property type="molecule type" value="Genomic_DNA"/>
</dbReference>
<sequence length="129" mass="14636">MSGGNGQTFVVLIILFIILLIGAIIVYQLLAALLNWTAEKLDLKNVDMRSLMVINYEILGLSILFNMLFNVFEHKIFATLLNPIIIIGIIFSFLLMKNNKLKLNHVLHTLVQYVCLVVMNAAITLWIFS</sequence>
<proteinExistence type="predicted"/>
<keyword evidence="1" id="KW-1133">Transmembrane helix</keyword>
<name>A0AAP8PMS0_9STAP</name>
<dbReference type="AlphaFoldDB" id="A0AAP8PMS0"/>
<feature type="transmembrane region" description="Helical" evidence="1">
    <location>
        <begin position="76"/>
        <end position="95"/>
    </location>
</feature>
<comment type="caution">
    <text evidence="2">The sequence shown here is derived from an EMBL/GenBank/DDBJ whole genome shotgun (WGS) entry which is preliminary data.</text>
</comment>
<protein>
    <submittedName>
        <fullName evidence="2">Uncharacterized protein</fullName>
    </submittedName>
</protein>
<keyword evidence="1" id="KW-0472">Membrane</keyword>
<evidence type="ECO:0000313" key="3">
    <source>
        <dbReference type="Proteomes" id="UP000242470"/>
    </source>
</evidence>
<evidence type="ECO:0000313" key="2">
    <source>
        <dbReference type="EMBL" id="PNZ66287.1"/>
    </source>
</evidence>
<feature type="transmembrane region" description="Helical" evidence="1">
    <location>
        <begin position="51"/>
        <end position="70"/>
    </location>
</feature>
<keyword evidence="1" id="KW-0812">Transmembrane</keyword>
<dbReference type="Proteomes" id="UP000242470">
    <property type="component" value="Unassembled WGS sequence"/>
</dbReference>
<organism evidence="2 3">
    <name type="scientific">Staphylococcus auricularis</name>
    <dbReference type="NCBI Taxonomy" id="29379"/>
    <lineage>
        <taxon>Bacteria</taxon>
        <taxon>Bacillati</taxon>
        <taxon>Bacillota</taxon>
        <taxon>Bacilli</taxon>
        <taxon>Bacillales</taxon>
        <taxon>Staphylococcaceae</taxon>
        <taxon>Staphylococcus</taxon>
    </lineage>
</organism>
<reference evidence="2 3" key="1">
    <citation type="submission" date="2017-08" db="EMBL/GenBank/DDBJ databases">
        <title>Draft genome sequences of 64 type strains of genus Staph aureus.</title>
        <authorList>
            <person name="Cole K."/>
            <person name="Golubchik T."/>
            <person name="Russell J."/>
            <person name="Foster D."/>
            <person name="Llewelyn M."/>
            <person name="Wilson D."/>
            <person name="Crook D."/>
            <person name="Paul J."/>
        </authorList>
    </citation>
    <scope>NUCLEOTIDE SEQUENCE [LARGE SCALE GENOMIC DNA]</scope>
    <source>
        <strain evidence="2 3">NCTC 12101</strain>
    </source>
</reference>
<feature type="transmembrane region" description="Helical" evidence="1">
    <location>
        <begin position="6"/>
        <end position="30"/>
    </location>
</feature>
<accession>A0AAP8PMS0</accession>
<gene>
    <name evidence="2" type="ORF">CD158_08820</name>
</gene>